<accession>A0A135THN4</accession>
<proteinExistence type="predicted"/>
<keyword evidence="4" id="KW-1185">Reference proteome</keyword>
<evidence type="ECO:0000256" key="2">
    <source>
        <dbReference type="SAM" id="Phobius"/>
    </source>
</evidence>
<feature type="transmembrane region" description="Helical" evidence="2">
    <location>
        <begin position="197"/>
        <end position="217"/>
    </location>
</feature>
<keyword evidence="2" id="KW-1133">Transmembrane helix</keyword>
<protein>
    <submittedName>
        <fullName evidence="3">Uncharacterized protein</fullName>
    </submittedName>
</protein>
<feature type="transmembrane region" description="Helical" evidence="2">
    <location>
        <begin position="98"/>
        <end position="119"/>
    </location>
</feature>
<comment type="caution">
    <text evidence="3">The sequence shown here is derived from an EMBL/GenBank/DDBJ whole genome shotgun (WGS) entry which is preliminary data.</text>
</comment>
<feature type="transmembrane region" description="Helical" evidence="2">
    <location>
        <begin position="139"/>
        <end position="157"/>
    </location>
</feature>
<feature type="region of interest" description="Disordered" evidence="1">
    <location>
        <begin position="1"/>
        <end position="88"/>
    </location>
</feature>
<dbReference type="EMBL" id="JEMN01001110">
    <property type="protein sequence ID" value="KXH47642.1"/>
    <property type="molecule type" value="Genomic_DNA"/>
</dbReference>
<evidence type="ECO:0000256" key="1">
    <source>
        <dbReference type="SAM" id="MobiDB-lite"/>
    </source>
</evidence>
<evidence type="ECO:0000313" key="3">
    <source>
        <dbReference type="EMBL" id="KXH47642.1"/>
    </source>
</evidence>
<gene>
    <name evidence="3" type="ORF">CNYM01_07893</name>
</gene>
<dbReference type="Proteomes" id="UP000070054">
    <property type="component" value="Unassembled WGS sequence"/>
</dbReference>
<sequence length="490" mass="53647">MSDESSRLSPLLRSNHNEEAYEPIGSSTTASSSPSRNSSQSHGRPVAEGNLASQSSFKTVTPEPDDLRSSLAQQTHTEDEASDTVVHRRNRNTEVSTILTDCAAVILPLTICAVVIYVWHLNELEVGDTLEAWRNVINVLATAFPILYASIVGRLMVESARWKLEKGSNIGLLEQLMGSRTVGSTIHTIIQLRANNFLAVALLLTWSFSPLGAQAFLRMLSSRFRTSFQSSSVTWFNSLSTSVLSSMVTAGGVSYGNNQALLARAGTFYNNLVSAPRTAKIDPMDIWGNVKIPYLDRNATSDWKDVSDDPAAVQYSSLTGIAFSYTGERNTTFTLESAYIYLNCPNASRFLASENGSLPIQSGQVQVTEKFICPSSNRQPYNNLGLGYPNGTWHGYPLGGLRSLKALDRALRGIYIGPPSMRLSQRLIRSPGIGPRDLGTTWMDGPELAKEIKSLRVKHGLVYGEVVEEAMLAVAVEEETEGIRKKGLRF</sequence>
<organism evidence="3 4">
    <name type="scientific">Colletotrichum nymphaeae SA-01</name>
    <dbReference type="NCBI Taxonomy" id="1460502"/>
    <lineage>
        <taxon>Eukaryota</taxon>
        <taxon>Fungi</taxon>
        <taxon>Dikarya</taxon>
        <taxon>Ascomycota</taxon>
        <taxon>Pezizomycotina</taxon>
        <taxon>Sordariomycetes</taxon>
        <taxon>Hypocreomycetidae</taxon>
        <taxon>Glomerellales</taxon>
        <taxon>Glomerellaceae</taxon>
        <taxon>Colletotrichum</taxon>
        <taxon>Colletotrichum acutatum species complex</taxon>
    </lineage>
</organism>
<reference evidence="3 4" key="1">
    <citation type="submission" date="2014-02" db="EMBL/GenBank/DDBJ databases">
        <title>The genome sequence of Colletotrichum nymphaeae SA-01.</title>
        <authorList>
            <person name="Baroncelli R."/>
            <person name="Thon M.R."/>
        </authorList>
    </citation>
    <scope>NUCLEOTIDE SEQUENCE [LARGE SCALE GENOMIC DNA]</scope>
    <source>
        <strain evidence="3 4">SA-01</strain>
    </source>
</reference>
<name>A0A135THN4_9PEZI</name>
<keyword evidence="2" id="KW-0812">Transmembrane</keyword>
<keyword evidence="2" id="KW-0472">Membrane</keyword>
<evidence type="ECO:0000313" key="4">
    <source>
        <dbReference type="Proteomes" id="UP000070054"/>
    </source>
</evidence>
<dbReference type="AlphaFoldDB" id="A0A135THN4"/>
<feature type="compositionally biased region" description="Low complexity" evidence="1">
    <location>
        <begin position="26"/>
        <end position="41"/>
    </location>
</feature>